<dbReference type="EMBL" id="SJOA01000026">
    <property type="protein sequence ID" value="TCB55555.1"/>
    <property type="molecule type" value="Genomic_DNA"/>
</dbReference>
<organism evidence="1 2">
    <name type="scientific">Acinetobacter terrae</name>
    <dbReference type="NCBI Taxonomy" id="2731247"/>
    <lineage>
        <taxon>Bacteria</taxon>
        <taxon>Pseudomonadati</taxon>
        <taxon>Pseudomonadota</taxon>
        <taxon>Gammaproteobacteria</taxon>
        <taxon>Moraxellales</taxon>
        <taxon>Moraxellaceae</taxon>
        <taxon>Acinetobacter</taxon>
        <taxon>Acinetobacter Taxon 24</taxon>
    </lineage>
</organism>
<dbReference type="AlphaFoldDB" id="A0A4R0EGB3"/>
<evidence type="ECO:0000313" key="1">
    <source>
        <dbReference type="EMBL" id="TCB55555.1"/>
    </source>
</evidence>
<dbReference type="SUPFAM" id="SSF52540">
    <property type="entry name" value="P-loop containing nucleoside triphosphate hydrolases"/>
    <property type="match status" value="1"/>
</dbReference>
<dbReference type="InterPro" id="IPR027417">
    <property type="entry name" value="P-loop_NTPase"/>
</dbReference>
<dbReference type="Proteomes" id="UP000291380">
    <property type="component" value="Unassembled WGS sequence"/>
</dbReference>
<accession>A0A4R0EGB3</accession>
<dbReference type="RefSeq" id="WP_131272000.1">
    <property type="nucleotide sequence ID" value="NZ_SJOA01000026.1"/>
</dbReference>
<evidence type="ECO:0000313" key="2">
    <source>
        <dbReference type="Proteomes" id="UP000291380"/>
    </source>
</evidence>
<comment type="caution">
    <text evidence="1">The sequence shown here is derived from an EMBL/GenBank/DDBJ whole genome shotgun (WGS) entry which is preliminary data.</text>
</comment>
<sequence>MNFQDLIKKDTVKITQDLDANTITINAGDSKQKLSDIITDFPDNCYVDKQITGCGGTTLVLRNNVDYVILVPYINLLVSKQVDNVGIVELVTKYGDGDSDETIENYLTDKTRPRKILCTFDSLKSLLGIKGFNPQEFKLLVDEAHTLINLGGFKPAICESVLQNYKKFKSAVFLTATPTKRDYFPSALVHLPLCTIVWDNVKAVKFNLQSLEKRVGVNNALFGLCMDYLMGNIEGNAHIFYNSVSEISKTIEKLKKLKDPETKEELFNPNNIRFVCSDNHENKKKVRKTTGERWGEINSITDPVRKINFYTATAFEGADILDEDGQTYIVIDDARDATKVDFHILVPQICGRIRNTRFNEHIHLLVGNIPEAASMTKAEWTSKVKDRIEHSQKRLNALQNPDADPILVADGLVAAGHDKYTFRDDMTGQLYVSDVALKAELQAYEALEATYVVREIEGAEVNTEGYSASFKELLTDEAKQIPFAHKPTGINKLLNGSTQCFSETMKEYCEARDENDTFKIKLVDGYDDIYKTLYDELGHEKIKALDYRKPYIQRAYEAVTAKDDNITVLKALLNLKKDQIVTKAELKPMLQTVYDKLEIKEKAKATDIQNWYKVSETKVNGKNAYKILKI</sequence>
<gene>
    <name evidence="1" type="ORF">E0H85_14820</name>
</gene>
<dbReference type="OrthoDB" id="6664198at2"/>
<reference evidence="1 2" key="1">
    <citation type="submission" date="2019-02" db="EMBL/GenBank/DDBJ databases">
        <title>High diversity of culturable Acinetobacter species in natural soil and water ecosystems.</title>
        <authorList>
            <person name="Radolfova-Krizova L."/>
            <person name="Nemec A."/>
        </authorList>
    </citation>
    <scope>NUCLEOTIDE SEQUENCE [LARGE SCALE GENOMIC DNA]</scope>
    <source>
        <strain evidence="1 2">ANC 4281</strain>
    </source>
</reference>
<name>A0A4R0EGB3_9GAMM</name>
<protein>
    <submittedName>
        <fullName evidence="1">Uncharacterized protein</fullName>
    </submittedName>
</protein>
<proteinExistence type="predicted"/>